<reference evidence="2 3" key="1">
    <citation type="submission" date="2020-02" db="EMBL/GenBank/DDBJ databases">
        <authorList>
            <person name="Ferguson B K."/>
        </authorList>
    </citation>
    <scope>NUCLEOTIDE SEQUENCE [LARGE SCALE GENOMIC DNA]</scope>
</reference>
<protein>
    <submittedName>
        <fullName evidence="2">Uncharacterized protein</fullName>
    </submittedName>
</protein>
<organism evidence="2 3">
    <name type="scientific">Nesidiocoris tenuis</name>
    <dbReference type="NCBI Taxonomy" id="355587"/>
    <lineage>
        <taxon>Eukaryota</taxon>
        <taxon>Metazoa</taxon>
        <taxon>Ecdysozoa</taxon>
        <taxon>Arthropoda</taxon>
        <taxon>Hexapoda</taxon>
        <taxon>Insecta</taxon>
        <taxon>Pterygota</taxon>
        <taxon>Neoptera</taxon>
        <taxon>Paraneoptera</taxon>
        <taxon>Hemiptera</taxon>
        <taxon>Heteroptera</taxon>
        <taxon>Panheteroptera</taxon>
        <taxon>Cimicomorpha</taxon>
        <taxon>Miridae</taxon>
        <taxon>Dicyphina</taxon>
        <taxon>Nesidiocoris</taxon>
    </lineage>
</organism>
<name>A0A6H5GPF8_9HEMI</name>
<evidence type="ECO:0000313" key="3">
    <source>
        <dbReference type="Proteomes" id="UP000479000"/>
    </source>
</evidence>
<dbReference type="Proteomes" id="UP000479000">
    <property type="component" value="Unassembled WGS sequence"/>
</dbReference>
<gene>
    <name evidence="2" type="ORF">NTEN_LOCUS10365</name>
</gene>
<evidence type="ECO:0000256" key="1">
    <source>
        <dbReference type="SAM" id="MobiDB-lite"/>
    </source>
</evidence>
<keyword evidence="3" id="KW-1185">Reference proteome</keyword>
<dbReference type="AlphaFoldDB" id="A0A6H5GPF8"/>
<feature type="compositionally biased region" description="Low complexity" evidence="1">
    <location>
        <begin position="43"/>
        <end position="58"/>
    </location>
</feature>
<proteinExistence type="predicted"/>
<feature type="region of interest" description="Disordered" evidence="1">
    <location>
        <begin position="34"/>
        <end position="58"/>
    </location>
</feature>
<dbReference type="EMBL" id="CADCXU010015481">
    <property type="protein sequence ID" value="CAB0004888.1"/>
    <property type="molecule type" value="Genomic_DNA"/>
</dbReference>
<evidence type="ECO:0000313" key="2">
    <source>
        <dbReference type="EMBL" id="CAB0004888.1"/>
    </source>
</evidence>
<feature type="non-terminal residue" evidence="2">
    <location>
        <position position="58"/>
    </location>
</feature>
<feature type="region of interest" description="Disordered" evidence="1">
    <location>
        <begin position="1"/>
        <end position="20"/>
    </location>
</feature>
<accession>A0A6H5GPF8</accession>
<sequence length="58" mass="6156">MAVRAAQWIPRGGSMVQSGGSKLSVYKDTAATARTLHYEPRARGSSSVRPRPSARPSG</sequence>